<keyword evidence="5" id="KW-1185">Reference proteome</keyword>
<dbReference type="GO" id="GO:0016746">
    <property type="term" value="F:acyltransferase activity"/>
    <property type="evidence" value="ECO:0007669"/>
    <property type="project" value="UniProtKB-KW"/>
</dbReference>
<dbReference type="PANTHER" id="PTHR31435">
    <property type="entry name" value="PROTEIN NATD1"/>
    <property type="match status" value="1"/>
</dbReference>
<dbReference type="SUPFAM" id="SSF55729">
    <property type="entry name" value="Acyl-CoA N-acyltransferases (Nat)"/>
    <property type="match status" value="1"/>
</dbReference>
<dbReference type="CDD" id="cd04301">
    <property type="entry name" value="NAT_SF"/>
    <property type="match status" value="1"/>
</dbReference>
<accession>A0ABU9DVC2</accession>
<feature type="region of interest" description="Disordered" evidence="1">
    <location>
        <begin position="110"/>
        <end position="129"/>
    </location>
</feature>
<dbReference type="InterPro" id="IPR000182">
    <property type="entry name" value="GNAT_dom"/>
</dbReference>
<dbReference type="InterPro" id="IPR031165">
    <property type="entry name" value="GNAT_YJDJ"/>
</dbReference>
<dbReference type="InterPro" id="IPR016181">
    <property type="entry name" value="Acyl_CoA_acyltransferase"/>
</dbReference>
<feature type="compositionally biased region" description="Low complexity" evidence="1">
    <location>
        <begin position="115"/>
        <end position="129"/>
    </location>
</feature>
<evidence type="ECO:0000259" key="2">
    <source>
        <dbReference type="PROSITE" id="PS51186"/>
    </source>
</evidence>
<organism evidence="4 5">
    <name type="scientific">Paenibacillus filicis</name>
    <dbReference type="NCBI Taxonomy" id="669464"/>
    <lineage>
        <taxon>Bacteria</taxon>
        <taxon>Bacillati</taxon>
        <taxon>Bacillota</taxon>
        <taxon>Bacilli</taxon>
        <taxon>Bacillales</taxon>
        <taxon>Paenibacillaceae</taxon>
        <taxon>Paenibacillus</taxon>
    </lineage>
</organism>
<name>A0ABU9DVC2_9BACL</name>
<dbReference type="InterPro" id="IPR045057">
    <property type="entry name" value="Gcn5-rel_NAT"/>
</dbReference>
<protein>
    <submittedName>
        <fullName evidence="4">GNAT family N-acetyltransferase</fullName>
        <ecNumber evidence="4">2.3.1.-</ecNumber>
    </submittedName>
</protein>
<feature type="domain" description="N-acetyltransferase" evidence="2">
    <location>
        <begin position="1"/>
        <end position="122"/>
    </location>
</feature>
<evidence type="ECO:0000256" key="1">
    <source>
        <dbReference type="SAM" id="MobiDB-lite"/>
    </source>
</evidence>
<sequence>MQQAMNKAQETSTQSQDQLVVQKQGNSFVLQDMNGKAGEITYRLVDVDTWVIDRTYVDPAYRGGSVGRRLVDLVVREAREQGKTIIPACSYALAVFQQDPGYADVWNREKKGSDYSDSYSSGSATSSEA</sequence>
<dbReference type="PROSITE" id="PS51729">
    <property type="entry name" value="GNAT_YJDJ"/>
    <property type="match status" value="1"/>
</dbReference>
<reference evidence="4 5" key="1">
    <citation type="submission" date="2024-04" db="EMBL/GenBank/DDBJ databases">
        <title>draft genome sequnece of Paenibacillus filicis.</title>
        <authorList>
            <person name="Kim D.-U."/>
        </authorList>
    </citation>
    <scope>NUCLEOTIDE SEQUENCE [LARGE SCALE GENOMIC DNA]</scope>
    <source>
        <strain evidence="4 5">KACC14197</strain>
    </source>
</reference>
<proteinExistence type="predicted"/>
<evidence type="ECO:0000313" key="5">
    <source>
        <dbReference type="Proteomes" id="UP001469365"/>
    </source>
</evidence>
<dbReference type="Proteomes" id="UP001469365">
    <property type="component" value="Unassembled WGS sequence"/>
</dbReference>
<dbReference type="Pfam" id="PF14542">
    <property type="entry name" value="Acetyltransf_CG"/>
    <property type="match status" value="1"/>
</dbReference>
<dbReference type="PROSITE" id="PS51186">
    <property type="entry name" value="GNAT"/>
    <property type="match status" value="1"/>
</dbReference>
<dbReference type="EMBL" id="JBBPCC010000036">
    <property type="protein sequence ID" value="MEK8132819.1"/>
    <property type="molecule type" value="Genomic_DNA"/>
</dbReference>
<keyword evidence="4" id="KW-0808">Transferase</keyword>
<dbReference type="Gene3D" id="3.40.630.30">
    <property type="match status" value="1"/>
</dbReference>
<keyword evidence="4" id="KW-0012">Acyltransferase</keyword>
<comment type="caution">
    <text evidence="4">The sequence shown here is derived from an EMBL/GenBank/DDBJ whole genome shotgun (WGS) entry which is preliminary data.</text>
</comment>
<dbReference type="EC" id="2.3.1.-" evidence="4"/>
<gene>
    <name evidence="4" type="ORF">WMW72_33555</name>
</gene>
<dbReference type="PANTHER" id="PTHR31435:SF10">
    <property type="entry name" value="BSR4717 PROTEIN"/>
    <property type="match status" value="1"/>
</dbReference>
<evidence type="ECO:0000313" key="4">
    <source>
        <dbReference type="EMBL" id="MEK8132819.1"/>
    </source>
</evidence>
<feature type="domain" description="N-acetyltransferase" evidence="3">
    <location>
        <begin position="20"/>
        <end position="107"/>
    </location>
</feature>
<evidence type="ECO:0000259" key="3">
    <source>
        <dbReference type="PROSITE" id="PS51729"/>
    </source>
</evidence>